<feature type="region of interest" description="Disordered" evidence="10">
    <location>
        <begin position="100"/>
        <end position="121"/>
    </location>
</feature>
<feature type="compositionally biased region" description="Basic and acidic residues" evidence="10">
    <location>
        <begin position="499"/>
        <end position="532"/>
    </location>
</feature>
<feature type="compositionally biased region" description="Acidic residues" evidence="10">
    <location>
        <begin position="433"/>
        <end position="445"/>
    </location>
</feature>
<reference evidence="11 12" key="1">
    <citation type="journal article" date="2019" name="Sci. Rep.">
        <title>Comparative genomics of chytrid fungi reveal insights into the obligate biotrophic and pathogenic lifestyle of Synchytrium endobioticum.</title>
        <authorList>
            <person name="van de Vossenberg B.T.L.H."/>
            <person name="Warris S."/>
            <person name="Nguyen H.D.T."/>
            <person name="van Gent-Pelzer M.P.E."/>
            <person name="Joly D.L."/>
            <person name="van de Geest H.C."/>
            <person name="Bonants P.J.M."/>
            <person name="Smith D.S."/>
            <person name="Levesque C.A."/>
            <person name="van der Lee T.A.J."/>
        </authorList>
    </citation>
    <scope>NUCLEOTIDE SEQUENCE [LARGE SCALE GENOMIC DNA]</scope>
    <source>
        <strain evidence="11 12">LEV6574</strain>
    </source>
</reference>
<sequence>MFWFCCKRNLTAPAPAARQRRPSITDVIKASIQVVVVPRMKPPSPDCPNKKSKAVTWKDTVSISEFTPATSVASLDNDEWDSTDDQTCFTSNTLLRDNAQFSANDPQTPTPPLSPAGGSGHEAWKVGIKKWRSSLILESLDAVSAQPPEIAADNTTETESNQEDDGICLGESALDKNTLPPDDTPTLQDLTTPATTVPAAPQPTSSEPTRKAAPLYIDASSNFSPTANSAQRAKPQTPLRPTRRTYSVNLSEDSISEITPSASTPLYKLPRRSSSIGQSSMEPNYTNKLVANNNSNDTNKRGSVIVRGPKRASMVDNAATSANMDSVMTLGPKRSSKTSARGNGRMSLQEALHEFTWLKGVLNKMTFATYNCMDGPEFAPEISTSAQPPPPPMPSSSSSQWKLGFASSAQHPAPKSYSDQDEQDITSIHGDDDSSDMEQGYDEYEYDHTSNNHEDDHDDHSDDDDDDEREKRIQEELSRIPFHQLLSMHKKMPRTPTSEPDHRNDNDNDRDGARPSWHRSRDEHPRTADDSTKVLPKRANKNHPSEVTSKKAVPRYRQVVDIHTQKARDPRFDALSSGPLNEAAFKRNYGFIRDYEASEVTLIRERAAAERDPREKDRLEKLVQRMVSLEETRAAKDRTKKIERDWKKAEMDAVLKNGKKPYFLKRSDVKKLELVEKYSSLNPSERERALERRRKKNATKEHRQVPYARRAAGSHNSA</sequence>
<keyword evidence="4" id="KW-0698">rRNA processing</keyword>
<evidence type="ECO:0000256" key="7">
    <source>
        <dbReference type="ARBA" id="ARBA00023274"/>
    </source>
</evidence>
<feature type="compositionally biased region" description="Polar residues" evidence="10">
    <location>
        <begin position="219"/>
        <end position="231"/>
    </location>
</feature>
<dbReference type="EMBL" id="QEAM01000037">
    <property type="protein sequence ID" value="TPX49254.1"/>
    <property type="molecule type" value="Genomic_DNA"/>
</dbReference>
<dbReference type="VEuPathDB" id="FungiDB:SeMB42_g02564"/>
<evidence type="ECO:0000256" key="2">
    <source>
        <dbReference type="ARBA" id="ARBA00009418"/>
    </source>
</evidence>
<evidence type="ECO:0000256" key="9">
    <source>
        <dbReference type="ARBA" id="ARBA00030601"/>
    </source>
</evidence>
<name>A0A507DCD2_9FUNG</name>
<evidence type="ECO:0000256" key="3">
    <source>
        <dbReference type="ARBA" id="ARBA00022517"/>
    </source>
</evidence>
<comment type="subcellular location">
    <subcellularLocation>
        <location evidence="1">Nucleus</location>
        <location evidence="1">Nucleolus</location>
    </subcellularLocation>
</comment>
<feature type="compositionally biased region" description="Basic and acidic residues" evidence="10">
    <location>
        <begin position="469"/>
        <end position="478"/>
    </location>
</feature>
<dbReference type="GO" id="GO:0005730">
    <property type="term" value="C:nucleolus"/>
    <property type="evidence" value="ECO:0007669"/>
    <property type="project" value="UniProtKB-SubCell"/>
</dbReference>
<gene>
    <name evidence="11" type="ORF">SeLEV6574_g01578</name>
</gene>
<keyword evidence="6" id="KW-0539">Nucleus</keyword>
<dbReference type="InterPro" id="IPR009292">
    <property type="entry name" value="RRP36"/>
</dbReference>
<dbReference type="GO" id="GO:0030686">
    <property type="term" value="C:90S preribosome"/>
    <property type="evidence" value="ECO:0007669"/>
    <property type="project" value="TreeGrafter"/>
</dbReference>
<evidence type="ECO:0000256" key="4">
    <source>
        <dbReference type="ARBA" id="ARBA00022552"/>
    </source>
</evidence>
<evidence type="ECO:0000313" key="11">
    <source>
        <dbReference type="EMBL" id="TPX49254.1"/>
    </source>
</evidence>
<proteinExistence type="inferred from homology"/>
<evidence type="ECO:0000256" key="10">
    <source>
        <dbReference type="SAM" id="MobiDB-lite"/>
    </source>
</evidence>
<dbReference type="OrthoDB" id="448446at2759"/>
<dbReference type="Pfam" id="PF06102">
    <property type="entry name" value="RRP36"/>
    <property type="match status" value="1"/>
</dbReference>
<evidence type="ECO:0000256" key="5">
    <source>
        <dbReference type="ARBA" id="ARBA00023054"/>
    </source>
</evidence>
<feature type="region of interest" description="Disordered" evidence="10">
    <location>
        <begin position="381"/>
        <end position="557"/>
    </location>
</feature>
<keyword evidence="7" id="KW-0687">Ribonucleoprotein</keyword>
<comment type="caution">
    <text evidence="11">The sequence shown here is derived from an EMBL/GenBank/DDBJ whole genome shotgun (WGS) entry which is preliminary data.</text>
</comment>
<feature type="compositionally biased region" description="Basic and acidic residues" evidence="10">
    <location>
        <begin position="446"/>
        <end position="460"/>
    </location>
</feature>
<comment type="function">
    <text evidence="8">Component of the 90S pre-ribosome involved in the maturation of rRNAs. Required for early cleavages of the pre-RNAs in the 40S ribosomal subunit maturation pathway.</text>
</comment>
<dbReference type="AlphaFoldDB" id="A0A507DCD2"/>
<feature type="region of interest" description="Disordered" evidence="10">
    <location>
        <begin position="682"/>
        <end position="718"/>
    </location>
</feature>
<dbReference type="PANTHER" id="PTHR21738:SF0">
    <property type="entry name" value="RIBOSOMAL RNA PROCESSING PROTEIN 36 HOMOLOG"/>
    <property type="match status" value="1"/>
</dbReference>
<feature type="compositionally biased region" description="Polar residues" evidence="10">
    <location>
        <begin position="272"/>
        <end position="284"/>
    </location>
</feature>
<feature type="compositionally biased region" description="Low complexity" evidence="10">
    <location>
        <begin position="175"/>
        <end position="204"/>
    </location>
</feature>
<feature type="region of interest" description="Disordered" evidence="10">
    <location>
        <begin position="172"/>
        <end position="244"/>
    </location>
</feature>
<dbReference type="GO" id="GO:0000462">
    <property type="term" value="P:maturation of SSU-rRNA from tricistronic rRNA transcript (SSU-rRNA, 5.8S rRNA, LSU-rRNA)"/>
    <property type="evidence" value="ECO:0007669"/>
    <property type="project" value="TreeGrafter"/>
</dbReference>
<organism evidence="11 12">
    <name type="scientific">Synchytrium endobioticum</name>
    <dbReference type="NCBI Taxonomy" id="286115"/>
    <lineage>
        <taxon>Eukaryota</taxon>
        <taxon>Fungi</taxon>
        <taxon>Fungi incertae sedis</taxon>
        <taxon>Chytridiomycota</taxon>
        <taxon>Chytridiomycota incertae sedis</taxon>
        <taxon>Chytridiomycetes</taxon>
        <taxon>Synchytriales</taxon>
        <taxon>Synchytriaceae</taxon>
        <taxon>Synchytrium</taxon>
    </lineage>
</organism>
<dbReference type="Proteomes" id="UP000320475">
    <property type="component" value="Unassembled WGS sequence"/>
</dbReference>
<feature type="region of interest" description="Disordered" evidence="10">
    <location>
        <begin position="264"/>
        <end position="284"/>
    </location>
</feature>
<evidence type="ECO:0000256" key="8">
    <source>
        <dbReference type="ARBA" id="ARBA00025053"/>
    </source>
</evidence>
<evidence type="ECO:0000256" key="6">
    <source>
        <dbReference type="ARBA" id="ARBA00023242"/>
    </source>
</evidence>
<comment type="similarity">
    <text evidence="2">Belongs to the RRP36 family.</text>
</comment>
<accession>A0A507DCD2</accession>
<keyword evidence="3" id="KW-0690">Ribosome biogenesis</keyword>
<keyword evidence="5" id="KW-0175">Coiled coil</keyword>
<evidence type="ECO:0000313" key="12">
    <source>
        <dbReference type="Proteomes" id="UP000320475"/>
    </source>
</evidence>
<evidence type="ECO:0000256" key="1">
    <source>
        <dbReference type="ARBA" id="ARBA00004604"/>
    </source>
</evidence>
<protein>
    <recommendedName>
        <fullName evidence="9">Ribosomal RNA-processing protein 36</fullName>
    </recommendedName>
</protein>
<dbReference type="PANTHER" id="PTHR21738">
    <property type="entry name" value="RIBOSOMAL RNA PROCESSING PROTEIN 36 HOMOLOG"/>
    <property type="match status" value="1"/>
</dbReference>